<dbReference type="EMBL" id="CM039439">
    <property type="protein sequence ID" value="KAI4298014.1"/>
    <property type="molecule type" value="Genomic_DNA"/>
</dbReference>
<gene>
    <name evidence="1" type="ORF">L6164_037866</name>
</gene>
<organism evidence="1 2">
    <name type="scientific">Bauhinia variegata</name>
    <name type="common">Purple orchid tree</name>
    <name type="synonym">Phanera variegata</name>
    <dbReference type="NCBI Taxonomy" id="167791"/>
    <lineage>
        <taxon>Eukaryota</taxon>
        <taxon>Viridiplantae</taxon>
        <taxon>Streptophyta</taxon>
        <taxon>Embryophyta</taxon>
        <taxon>Tracheophyta</taxon>
        <taxon>Spermatophyta</taxon>
        <taxon>Magnoliopsida</taxon>
        <taxon>eudicotyledons</taxon>
        <taxon>Gunneridae</taxon>
        <taxon>Pentapetalae</taxon>
        <taxon>rosids</taxon>
        <taxon>fabids</taxon>
        <taxon>Fabales</taxon>
        <taxon>Fabaceae</taxon>
        <taxon>Cercidoideae</taxon>
        <taxon>Cercideae</taxon>
        <taxon>Bauhiniinae</taxon>
        <taxon>Bauhinia</taxon>
    </lineage>
</organism>
<comment type="caution">
    <text evidence="1">The sequence shown here is derived from an EMBL/GenBank/DDBJ whole genome shotgun (WGS) entry which is preliminary data.</text>
</comment>
<protein>
    <submittedName>
        <fullName evidence="1">Uncharacterized protein</fullName>
    </submittedName>
</protein>
<dbReference type="Proteomes" id="UP000828941">
    <property type="component" value="Chromosome 14"/>
</dbReference>
<name>A0ACB9KLD3_BAUVA</name>
<sequence length="111" mass="13469">MDGLEYLYEWTVLRAWVKQWLAYVRWYWLTAWSPDVTIQDFFEAPVVNRSWKVKKTDRFDLVFYGRSMTGLLRKVFSTRYQSLIQVPDFRYGPVLAGWNLWKILFGIICWA</sequence>
<reference evidence="1 2" key="1">
    <citation type="journal article" date="2022" name="DNA Res.">
        <title>Chromosomal-level genome assembly of the orchid tree Bauhinia variegata (Leguminosae; Cercidoideae) supports the allotetraploid origin hypothesis of Bauhinia.</title>
        <authorList>
            <person name="Zhong Y."/>
            <person name="Chen Y."/>
            <person name="Zheng D."/>
            <person name="Pang J."/>
            <person name="Liu Y."/>
            <person name="Luo S."/>
            <person name="Meng S."/>
            <person name="Qian L."/>
            <person name="Wei D."/>
            <person name="Dai S."/>
            <person name="Zhou R."/>
        </authorList>
    </citation>
    <scope>NUCLEOTIDE SEQUENCE [LARGE SCALE GENOMIC DNA]</scope>
    <source>
        <strain evidence="1">BV-YZ2020</strain>
    </source>
</reference>
<keyword evidence="2" id="KW-1185">Reference proteome</keyword>
<evidence type="ECO:0000313" key="1">
    <source>
        <dbReference type="EMBL" id="KAI4298014.1"/>
    </source>
</evidence>
<evidence type="ECO:0000313" key="2">
    <source>
        <dbReference type="Proteomes" id="UP000828941"/>
    </source>
</evidence>
<proteinExistence type="predicted"/>
<accession>A0ACB9KLD3</accession>